<dbReference type="OrthoDB" id="1421801at1239"/>
<keyword evidence="2" id="KW-1185">Reference proteome</keyword>
<evidence type="ECO:0000313" key="1">
    <source>
        <dbReference type="EMBL" id="RKN86760.1"/>
    </source>
</evidence>
<reference evidence="1 2" key="1">
    <citation type="journal article" date="2007" name="Int. J. Syst. Evol. Microbiol.">
        <title>Paenibacillus ginsengarvi sp. nov., isolated from soil from ginseng cultivation.</title>
        <authorList>
            <person name="Yoon M.H."/>
            <person name="Ten L.N."/>
            <person name="Im W.T."/>
        </authorList>
    </citation>
    <scope>NUCLEOTIDE SEQUENCE [LARGE SCALE GENOMIC DNA]</scope>
    <source>
        <strain evidence="1 2">KCTC 13059</strain>
    </source>
</reference>
<accession>A0A3B0CRG1</accession>
<proteinExistence type="predicted"/>
<evidence type="ECO:0000313" key="2">
    <source>
        <dbReference type="Proteomes" id="UP000282311"/>
    </source>
</evidence>
<protein>
    <submittedName>
        <fullName evidence="1">Uncharacterized protein</fullName>
    </submittedName>
</protein>
<dbReference type="RefSeq" id="WP_120745467.1">
    <property type="nucleotide sequence ID" value="NZ_RBAH01000001.1"/>
</dbReference>
<organism evidence="1 2">
    <name type="scientific">Paenibacillus ginsengarvi</name>
    <dbReference type="NCBI Taxonomy" id="400777"/>
    <lineage>
        <taxon>Bacteria</taxon>
        <taxon>Bacillati</taxon>
        <taxon>Bacillota</taxon>
        <taxon>Bacilli</taxon>
        <taxon>Bacillales</taxon>
        <taxon>Paenibacillaceae</taxon>
        <taxon>Paenibacillus</taxon>
    </lineage>
</organism>
<sequence length="75" mass="8735">MGEYFECELRINNTDETLVTNVWLRILPRIGEHISTKSDGKTHRLKVTDIWHFAGDRKTGHRIIIYVNYAPLSGH</sequence>
<gene>
    <name evidence="1" type="ORF">D7M11_02035</name>
</gene>
<name>A0A3B0CRG1_9BACL</name>
<dbReference type="AlphaFoldDB" id="A0A3B0CRG1"/>
<dbReference type="Proteomes" id="UP000282311">
    <property type="component" value="Unassembled WGS sequence"/>
</dbReference>
<comment type="caution">
    <text evidence="1">The sequence shown here is derived from an EMBL/GenBank/DDBJ whole genome shotgun (WGS) entry which is preliminary data.</text>
</comment>
<dbReference type="EMBL" id="RBAH01000001">
    <property type="protein sequence ID" value="RKN86760.1"/>
    <property type="molecule type" value="Genomic_DNA"/>
</dbReference>